<dbReference type="OrthoDB" id="10506244at2759"/>
<feature type="region of interest" description="Disordered" evidence="1">
    <location>
        <begin position="36"/>
        <end position="60"/>
    </location>
</feature>
<dbReference type="EMBL" id="CAKAEH010001705">
    <property type="protein sequence ID" value="CAG9538806.1"/>
    <property type="molecule type" value="Genomic_DNA"/>
</dbReference>
<reference evidence="2" key="1">
    <citation type="submission" date="2021-09" db="EMBL/GenBank/DDBJ databases">
        <authorList>
            <consortium name="Pathogen Informatics"/>
        </authorList>
    </citation>
    <scope>NUCLEOTIDE SEQUENCE</scope>
</reference>
<feature type="region of interest" description="Disordered" evidence="1">
    <location>
        <begin position="134"/>
        <end position="160"/>
    </location>
</feature>
<keyword evidence="3" id="KW-1185">Reference proteome</keyword>
<protein>
    <submittedName>
        <fullName evidence="2">Uncharacterized protein</fullName>
    </submittedName>
</protein>
<gene>
    <name evidence="2" type="ORF">CJOHNSTONI_LOCUS8477</name>
</gene>
<name>A0A8J2Q381_9BILA</name>
<evidence type="ECO:0000313" key="2">
    <source>
        <dbReference type="EMBL" id="CAG9538806.1"/>
    </source>
</evidence>
<evidence type="ECO:0000313" key="3">
    <source>
        <dbReference type="Proteomes" id="UP000746747"/>
    </source>
</evidence>
<proteinExistence type="predicted"/>
<evidence type="ECO:0000256" key="1">
    <source>
        <dbReference type="SAM" id="MobiDB-lite"/>
    </source>
</evidence>
<dbReference type="Proteomes" id="UP000746747">
    <property type="component" value="Unassembled WGS sequence"/>
</dbReference>
<feature type="compositionally biased region" description="Basic residues" evidence="1">
    <location>
        <begin position="1"/>
        <end position="17"/>
    </location>
</feature>
<feature type="region of interest" description="Disordered" evidence="1">
    <location>
        <begin position="1"/>
        <end position="20"/>
    </location>
</feature>
<comment type="caution">
    <text evidence="2">The sequence shown here is derived from an EMBL/GenBank/DDBJ whole genome shotgun (WGS) entry which is preliminary data.</text>
</comment>
<accession>A0A8J2Q381</accession>
<sequence>MFYKNKKKKGKRGRKGKLRDINNDIMEQLLYKEAGVDQSFSESSNDETESQMDSESSQTSMQLGFKTAMFILEEMIINSSSSCSKQHTTFCLNDNSASGTAPGETHSTNTPDNLNNNSVLGICDLELSNIAPSTTLTLETEEEEKRSKESHSTNTELLKQ</sequence>
<organism evidence="2 3">
    <name type="scientific">Cercopithifilaria johnstoni</name>
    <dbReference type="NCBI Taxonomy" id="2874296"/>
    <lineage>
        <taxon>Eukaryota</taxon>
        <taxon>Metazoa</taxon>
        <taxon>Ecdysozoa</taxon>
        <taxon>Nematoda</taxon>
        <taxon>Chromadorea</taxon>
        <taxon>Rhabditida</taxon>
        <taxon>Spirurina</taxon>
        <taxon>Spiruromorpha</taxon>
        <taxon>Filarioidea</taxon>
        <taxon>Onchocercidae</taxon>
        <taxon>Cercopithifilaria</taxon>
    </lineage>
</organism>
<dbReference type="AlphaFoldDB" id="A0A8J2Q381"/>